<dbReference type="Proteomes" id="UP000186868">
    <property type="component" value="Unassembled WGS sequence"/>
</dbReference>
<feature type="domain" description="AB hydrolase-1" evidence="1">
    <location>
        <begin position="32"/>
        <end position="129"/>
    </location>
</feature>
<dbReference type="RefSeq" id="WP_073601136.1">
    <property type="nucleotide sequence ID" value="NZ_MRCB01000032.1"/>
</dbReference>
<dbReference type="GO" id="GO:0016020">
    <property type="term" value="C:membrane"/>
    <property type="evidence" value="ECO:0007669"/>
    <property type="project" value="TreeGrafter"/>
</dbReference>
<accession>A0A1U7H9J9</accession>
<keyword evidence="2" id="KW-0378">Hydrolase</keyword>
<dbReference type="InterPro" id="IPR029058">
    <property type="entry name" value="AB_hydrolase_fold"/>
</dbReference>
<dbReference type="PRINTS" id="PR00412">
    <property type="entry name" value="EPOXHYDRLASE"/>
</dbReference>
<dbReference type="SUPFAM" id="SSF53474">
    <property type="entry name" value="alpha/beta-Hydrolases"/>
    <property type="match status" value="1"/>
</dbReference>
<feature type="domain" description="AB hydrolase-1" evidence="1">
    <location>
        <begin position="217"/>
        <end position="269"/>
    </location>
</feature>
<dbReference type="OrthoDB" id="9780765at2"/>
<dbReference type="InterPro" id="IPR050266">
    <property type="entry name" value="AB_hydrolase_sf"/>
</dbReference>
<comment type="caution">
    <text evidence="2">The sequence shown here is derived from an EMBL/GenBank/DDBJ whole genome shotgun (WGS) entry which is preliminary data.</text>
</comment>
<reference evidence="2 3" key="1">
    <citation type="submission" date="2016-11" db="EMBL/GenBank/DDBJ databases">
        <title>Draft Genome Sequences of Nine Cyanobacterial Strains from Diverse Habitats.</title>
        <authorList>
            <person name="Zhu T."/>
            <person name="Hou S."/>
            <person name="Lu X."/>
            <person name="Hess W.R."/>
        </authorList>
    </citation>
    <scope>NUCLEOTIDE SEQUENCE [LARGE SCALE GENOMIC DNA]</scope>
    <source>
        <strain evidence="2 3">NIES-593</strain>
    </source>
</reference>
<protein>
    <submittedName>
        <fullName evidence="2">Alpha/beta hydrolase</fullName>
    </submittedName>
</protein>
<proteinExistence type="predicted"/>
<dbReference type="InterPro" id="IPR000639">
    <property type="entry name" value="Epox_hydrolase-like"/>
</dbReference>
<dbReference type="PANTHER" id="PTHR43798:SF33">
    <property type="entry name" value="HYDROLASE, PUTATIVE (AFU_ORTHOLOGUE AFUA_2G14860)-RELATED"/>
    <property type="match status" value="1"/>
</dbReference>
<dbReference type="Gene3D" id="3.40.50.1820">
    <property type="entry name" value="alpha/beta hydrolase"/>
    <property type="match status" value="1"/>
</dbReference>
<name>A0A1U7H9J9_9CYAN</name>
<dbReference type="PRINTS" id="PR00111">
    <property type="entry name" value="ABHYDROLASE"/>
</dbReference>
<keyword evidence="3" id="KW-1185">Reference proteome</keyword>
<evidence type="ECO:0000313" key="3">
    <source>
        <dbReference type="Proteomes" id="UP000186868"/>
    </source>
</evidence>
<evidence type="ECO:0000313" key="2">
    <source>
        <dbReference type="EMBL" id="OKH20253.1"/>
    </source>
</evidence>
<gene>
    <name evidence="2" type="ORF">NIES593_19280</name>
</gene>
<dbReference type="InterPro" id="IPR000073">
    <property type="entry name" value="AB_hydrolase_1"/>
</dbReference>
<dbReference type="PANTHER" id="PTHR43798">
    <property type="entry name" value="MONOACYLGLYCEROL LIPASE"/>
    <property type="match status" value="1"/>
</dbReference>
<dbReference type="Pfam" id="PF00561">
    <property type="entry name" value="Abhydrolase_1"/>
    <property type="match status" value="2"/>
</dbReference>
<dbReference type="AlphaFoldDB" id="A0A1U7H9J9"/>
<dbReference type="STRING" id="1921803.NIES593_19280"/>
<dbReference type="GO" id="GO:0016787">
    <property type="term" value="F:hydrolase activity"/>
    <property type="evidence" value="ECO:0007669"/>
    <property type="project" value="UniProtKB-KW"/>
</dbReference>
<dbReference type="EMBL" id="MRCB01000032">
    <property type="protein sequence ID" value="OKH20253.1"/>
    <property type="molecule type" value="Genomic_DNA"/>
</dbReference>
<evidence type="ECO:0000259" key="1">
    <source>
        <dbReference type="Pfam" id="PF00561"/>
    </source>
</evidence>
<sequence>MISTTLKIPQDEYVKVGSVKTRYWRAGNKGSPVILLHGGGGSVEFWLYNIPVLAKHHRVYAFDMVGSGLSDKPSATYCLTYQAQFIKDFMEALGIDRATLIGNSMGGGAALQFALLFPERLHKLVLVDSFGLGREISFGLRLASIPFVVRSLRPNRRIFEPMIRHDFHDPTCISQEWLEIRYPIFALPGRQKALEQLARTNLSLLGVRHSVYRPLVEQLSKIAAPTLIVWGKQDRILPVAHAYVAAKYLPNSQLHIFDPCGHHPHLERPDEFNHLVLEFLAR</sequence>
<organism evidence="2 3">
    <name type="scientific">Hydrococcus rivularis NIES-593</name>
    <dbReference type="NCBI Taxonomy" id="1921803"/>
    <lineage>
        <taxon>Bacteria</taxon>
        <taxon>Bacillati</taxon>
        <taxon>Cyanobacteriota</taxon>
        <taxon>Cyanophyceae</taxon>
        <taxon>Pleurocapsales</taxon>
        <taxon>Hydrococcaceae</taxon>
        <taxon>Hydrococcus</taxon>
    </lineage>
</organism>